<evidence type="ECO:0000259" key="1">
    <source>
        <dbReference type="Pfam" id="PF01522"/>
    </source>
</evidence>
<dbReference type="Gene3D" id="3.20.20.370">
    <property type="entry name" value="Glycoside hydrolase/deacetylase"/>
    <property type="match status" value="1"/>
</dbReference>
<dbReference type="SUPFAM" id="SSF88713">
    <property type="entry name" value="Glycoside hydrolase/deacetylase"/>
    <property type="match status" value="1"/>
</dbReference>
<evidence type="ECO:0000313" key="2">
    <source>
        <dbReference type="EMBL" id="OEF10072.1"/>
    </source>
</evidence>
<gene>
    <name evidence="2" type="ORF">A1Q5_14040</name>
</gene>
<evidence type="ECO:0000313" key="3">
    <source>
        <dbReference type="Proteomes" id="UP000095059"/>
    </source>
</evidence>
<comment type="caution">
    <text evidence="2">The sequence shown here is derived from an EMBL/GenBank/DDBJ whole genome shotgun (WGS) entry which is preliminary data.</text>
</comment>
<dbReference type="EMBL" id="AJYJ02000135">
    <property type="protein sequence ID" value="OEF10072.1"/>
    <property type="molecule type" value="Genomic_DNA"/>
</dbReference>
<feature type="domain" description="NodB homology" evidence="1">
    <location>
        <begin position="38"/>
        <end position="175"/>
    </location>
</feature>
<dbReference type="Proteomes" id="UP000095059">
    <property type="component" value="Unassembled WGS sequence"/>
</dbReference>
<sequence>MSGKFIISLDYEKSWGFNDLISEKKEFEKFLFVDNIVDKKLDLFSYYNIKVTWAIVTGMIDFPSDKNLFSHREYKSLLSHSFFIKSLMSGNVPIKSYTCCIDNILSKGHEVASHTHTHVYCDDYLYSKEEILNDIKYSVNTINRGLNDLCSTIVFPRNQVNKDILMALGSMGIKCFRGNNFSISDSVTEKTKIRTKLVRYLDSYLPILPISYSTLSVHESGLINIPASRFLRVTKFSLLNVIHLYRIKEEMTNAAINGENYHLWWHPHNFIKKETEGFYVLNEILKHFKYLNVKYDFESSTMGALVKENDES</sequence>
<dbReference type="InterPro" id="IPR002509">
    <property type="entry name" value="NODB_dom"/>
</dbReference>
<dbReference type="RefSeq" id="WP_017020713.1">
    <property type="nucleotide sequence ID" value="NZ_AJYJ02000135.1"/>
</dbReference>
<reference evidence="2 3" key="1">
    <citation type="journal article" date="2012" name="Science">
        <title>Ecological populations of bacteria act as socially cohesive units of antibiotic production and resistance.</title>
        <authorList>
            <person name="Cordero O.X."/>
            <person name="Wildschutte H."/>
            <person name="Kirkup B."/>
            <person name="Proehl S."/>
            <person name="Ngo L."/>
            <person name="Hussain F."/>
            <person name="Le Roux F."/>
            <person name="Mincer T."/>
            <person name="Polz M.F."/>
        </authorList>
    </citation>
    <scope>NUCLEOTIDE SEQUENCE [LARGE SCALE GENOMIC DNA]</scope>
    <source>
        <strain evidence="2 3">5S-186</strain>
    </source>
</reference>
<keyword evidence="3" id="KW-1185">Reference proteome</keyword>
<accession>A0ABX3ARN0</accession>
<organism evidence="2 3">
    <name type="scientific">Aliivibrio logei 5S-186</name>
    <dbReference type="NCBI Taxonomy" id="626086"/>
    <lineage>
        <taxon>Bacteria</taxon>
        <taxon>Pseudomonadati</taxon>
        <taxon>Pseudomonadota</taxon>
        <taxon>Gammaproteobacteria</taxon>
        <taxon>Vibrionales</taxon>
        <taxon>Vibrionaceae</taxon>
        <taxon>Aliivibrio</taxon>
    </lineage>
</organism>
<name>A0ABX3ARN0_ALILO</name>
<dbReference type="Pfam" id="PF01522">
    <property type="entry name" value="Polysacc_deac_1"/>
    <property type="match status" value="1"/>
</dbReference>
<proteinExistence type="predicted"/>
<dbReference type="InterPro" id="IPR011330">
    <property type="entry name" value="Glyco_hydro/deAcase_b/a-brl"/>
</dbReference>
<protein>
    <recommendedName>
        <fullName evidence="1">NodB homology domain-containing protein</fullName>
    </recommendedName>
</protein>